<reference evidence="1" key="1">
    <citation type="submission" date="2021-01" db="EMBL/GenBank/DDBJ databases">
        <authorList>
            <consortium name="Genoscope - CEA"/>
            <person name="William W."/>
        </authorList>
    </citation>
    <scope>NUCLEOTIDE SEQUENCE</scope>
</reference>
<accession>A0A8S1V4Q4</accession>
<comment type="caution">
    <text evidence="1">The sequence shown here is derived from an EMBL/GenBank/DDBJ whole genome shotgun (WGS) entry which is preliminary data.</text>
</comment>
<organism evidence="1 2">
    <name type="scientific">Paramecium octaurelia</name>
    <dbReference type="NCBI Taxonomy" id="43137"/>
    <lineage>
        <taxon>Eukaryota</taxon>
        <taxon>Sar</taxon>
        <taxon>Alveolata</taxon>
        <taxon>Ciliophora</taxon>
        <taxon>Intramacronucleata</taxon>
        <taxon>Oligohymenophorea</taxon>
        <taxon>Peniculida</taxon>
        <taxon>Parameciidae</taxon>
        <taxon>Paramecium</taxon>
    </lineage>
</organism>
<keyword evidence="2" id="KW-1185">Reference proteome</keyword>
<protein>
    <submittedName>
        <fullName evidence="1">Uncharacterized protein</fullName>
    </submittedName>
</protein>
<gene>
    <name evidence="1" type="ORF">POCTA_138.1.T0590103</name>
</gene>
<evidence type="ECO:0000313" key="2">
    <source>
        <dbReference type="Proteomes" id="UP000683925"/>
    </source>
</evidence>
<name>A0A8S1V4Q4_PAROT</name>
<sequence length="53" mass="6091">MEKKQQCGQDILRSLLSKRTSIDVSSYETPSVYLDMDQIVHKTLNSTILSIEF</sequence>
<dbReference type="EMBL" id="CAJJDP010000058">
    <property type="protein sequence ID" value="CAD8171921.1"/>
    <property type="molecule type" value="Genomic_DNA"/>
</dbReference>
<evidence type="ECO:0000313" key="1">
    <source>
        <dbReference type="EMBL" id="CAD8171921.1"/>
    </source>
</evidence>
<proteinExistence type="predicted"/>
<dbReference type="AlphaFoldDB" id="A0A8S1V4Q4"/>
<dbReference type="Proteomes" id="UP000683925">
    <property type="component" value="Unassembled WGS sequence"/>
</dbReference>